<evidence type="ECO:0000256" key="11">
    <source>
        <dbReference type="ARBA" id="ARBA00022723"/>
    </source>
</evidence>
<evidence type="ECO:0000256" key="1">
    <source>
        <dbReference type="ARBA" id="ARBA00000493"/>
    </source>
</evidence>
<proteinExistence type="inferred from homology"/>
<keyword evidence="14" id="KW-0106">Calcium</keyword>
<dbReference type="SUPFAM" id="SSF56219">
    <property type="entry name" value="DNase I-like"/>
    <property type="match status" value="1"/>
</dbReference>
<feature type="transmembrane region" description="Helical" evidence="22">
    <location>
        <begin position="1050"/>
        <end position="1072"/>
    </location>
</feature>
<feature type="domain" description="EF-hand" evidence="23">
    <location>
        <begin position="453"/>
        <end position="488"/>
    </location>
</feature>
<feature type="transmembrane region" description="Helical" evidence="22">
    <location>
        <begin position="1122"/>
        <end position="1142"/>
    </location>
</feature>
<evidence type="ECO:0000256" key="2">
    <source>
        <dbReference type="ARBA" id="ARBA00001936"/>
    </source>
</evidence>
<dbReference type="InterPro" id="IPR002048">
    <property type="entry name" value="EF_hand_dom"/>
</dbReference>
<feature type="transmembrane region" description="Helical" evidence="22">
    <location>
        <begin position="952"/>
        <end position="972"/>
    </location>
</feature>
<keyword evidence="16 22" id="KW-1133">Transmembrane helix</keyword>
<gene>
    <name evidence="24" type="ORF">EDS130_LOCUS11122</name>
</gene>
<feature type="binding site" evidence="19">
    <location>
        <position position="101"/>
    </location>
    <ligand>
        <name>Mg(2+)</name>
        <dbReference type="ChEBI" id="CHEBI:18420"/>
        <label>1</label>
    </ligand>
</feature>
<evidence type="ECO:0000256" key="20">
    <source>
        <dbReference type="PIRSR" id="PIRSR604808-3"/>
    </source>
</evidence>
<feature type="transmembrane region" description="Helical" evidence="22">
    <location>
        <begin position="1092"/>
        <end position="1110"/>
    </location>
</feature>
<dbReference type="InterPro" id="IPR044880">
    <property type="entry name" value="NCX_ion-bd_dom_sf"/>
</dbReference>
<evidence type="ECO:0000256" key="4">
    <source>
        <dbReference type="ARBA" id="ARBA00006049"/>
    </source>
</evidence>
<feature type="domain" description="EF-hand" evidence="23">
    <location>
        <begin position="537"/>
        <end position="572"/>
    </location>
</feature>
<dbReference type="InterPro" id="IPR005135">
    <property type="entry name" value="Endo/exonuclease/phosphatase"/>
</dbReference>
<dbReference type="CDD" id="cd00051">
    <property type="entry name" value="EFh"/>
    <property type="match status" value="2"/>
</dbReference>
<keyword evidence="8" id="KW-0050">Antiport</keyword>
<comment type="cofactor">
    <cofactor evidence="2">
        <name>Mn(2+)</name>
        <dbReference type="ChEBI" id="CHEBI:29035"/>
    </cofactor>
</comment>
<keyword evidence="17 22" id="KW-0472">Membrane</keyword>
<sequence>MPKVTKRKARKAESTDEETADQPVITVVDKTPKKAVKRKASSSVDKNAKKVSCTNEVSTLEEATQELEDEEVQLPKTMTLKASSRLSPKGEKATLKLVSWNINGIRGWLANGGLKYIEQENPDVIGFQELKCDKEKIPNDATPTGYKSYWLSGDTAGYSGVGLLTKIDPIDVKFGIGNAEHDTEGRVITAEYDKFYFVVSYIPNSGRKLVRLGYRQQFNEAFRSYLTELDEKKPVIWCGDLNVSHQSIDLANAKSNTKTAGYTQEERDDFAKILAGGFLDSFRHLYPEERDAYTFWSYFRNARARNIGWRLDYFIISSRLQENLCDVIHQTGVYGSDHCPIVLLLSFNILKILDKYSYTIPPSFPQEAVLNKFDLIYFDILSKGTCFQLLLMGCKNSKHELSKGDLEFLKTHTSYSEKKIKTWYRGFMRDCPNGELTRDSFIQIYRQFFPKGRAENFCEHVFRAFDTDNSGKIDFKEFLQAINITSQGTPDKKLDMAFRMYDCNGDGSIDQTEMRRIIGAIYELIGDEIDKRERQIEAEERAMNIFTMMDKNSDGILSREEFVDGCLNDEQLYQLLTQSSRLGDGRGSQSSLEDYRTSQTRILFVIIYFSVPYRTVTETLHSSKQWLKQLSVEITETIITTLAHLFLVFCVIGDKLLGLGLTVLAGWLFVLFVALGVTADSYFCPALRVIARVLKLSENIAGVTFLAFGNGAPDIFSAIAAVSSAKGGDVGLAFGALFGAGVFVTTVVAGTICLVTPFRSIQRPLLRDIIFFIIASFGAYVAMYDGKIYFAESLGFIIMYVVYLIVLIGGYFVNRRIKDRRALLQAAHTEAAAKTYGSIQTPETTAVSVDEVETAIPDESYVQPDVSLALYLRHAFLPRDDVPWSERGKCGKVLSIVKLPVSLILHFTVPLVDYEKPEHNWNKLLNSFHLLSGPLVVSLLTQLGFYKIANVFPIWAVVAIVGTILCFAMLIVTEHHSKPRYHAGFAFLGFAVSVVWIYSVANEIVNLLTTFGIVFDISNTILGLTFLAWGNSLSDYVSNVVSARQGYPNMGISACYGGPLLNFLMGLGLPFSYVTLKTGAPFSIDKSLLQNVIAYFLFGSLAGTLLFIPLNKFYYNRRFGSILIIYYVIFLVLAILIETNVIG</sequence>
<dbReference type="SMART" id="SM00054">
    <property type="entry name" value="EFh"/>
    <property type="match status" value="3"/>
</dbReference>
<keyword evidence="13" id="KW-0378">Hydrolase</keyword>
<evidence type="ECO:0000256" key="9">
    <source>
        <dbReference type="ARBA" id="ARBA00022568"/>
    </source>
</evidence>
<evidence type="ECO:0000256" key="6">
    <source>
        <dbReference type="ARBA" id="ARBA00012115"/>
    </source>
</evidence>
<dbReference type="GO" id="GO:0006281">
    <property type="term" value="P:DNA repair"/>
    <property type="evidence" value="ECO:0007669"/>
    <property type="project" value="InterPro"/>
</dbReference>
<dbReference type="InterPro" id="IPR018247">
    <property type="entry name" value="EF_Hand_1_Ca_BS"/>
</dbReference>
<reference evidence="24" key="1">
    <citation type="submission" date="2021-02" db="EMBL/GenBank/DDBJ databases">
        <authorList>
            <person name="Nowell W R."/>
        </authorList>
    </citation>
    <scope>NUCLEOTIDE SEQUENCE</scope>
</reference>
<feature type="site" description="Interaction with DNA substrate" evidence="20">
    <location>
        <position position="338"/>
    </location>
</feature>
<organism evidence="24 25">
    <name type="scientific">Adineta ricciae</name>
    <name type="common">Rotifer</name>
    <dbReference type="NCBI Taxonomy" id="249248"/>
    <lineage>
        <taxon>Eukaryota</taxon>
        <taxon>Metazoa</taxon>
        <taxon>Spiralia</taxon>
        <taxon>Gnathifera</taxon>
        <taxon>Rotifera</taxon>
        <taxon>Eurotatoria</taxon>
        <taxon>Bdelloidea</taxon>
        <taxon>Adinetida</taxon>
        <taxon>Adinetidae</taxon>
        <taxon>Adineta</taxon>
    </lineage>
</organism>
<feature type="binding site" evidence="19">
    <location>
        <position position="338"/>
    </location>
    <ligand>
        <name>Mg(2+)</name>
        <dbReference type="ChEBI" id="CHEBI:18420"/>
        <label>1</label>
    </ligand>
</feature>
<feature type="binding site" evidence="19">
    <location>
        <position position="337"/>
    </location>
    <ligand>
        <name>Mg(2+)</name>
        <dbReference type="ChEBI" id="CHEBI:18420"/>
        <label>1</label>
    </ligand>
</feature>
<feature type="domain" description="EF-hand" evidence="23">
    <location>
        <begin position="489"/>
        <end position="524"/>
    </location>
</feature>
<dbReference type="GO" id="GO:0004519">
    <property type="term" value="F:endonuclease activity"/>
    <property type="evidence" value="ECO:0007669"/>
    <property type="project" value="InterPro"/>
</dbReference>
<dbReference type="InterPro" id="IPR036691">
    <property type="entry name" value="Endo/exonu/phosph_ase_sf"/>
</dbReference>
<evidence type="ECO:0000256" key="10">
    <source>
        <dbReference type="ARBA" id="ARBA00022692"/>
    </source>
</evidence>
<feature type="active site" description="Proton acceptor" evidence="18">
    <location>
        <position position="338"/>
    </location>
</feature>
<evidence type="ECO:0000256" key="15">
    <source>
        <dbReference type="ARBA" id="ARBA00022842"/>
    </source>
</evidence>
<feature type="transmembrane region" description="Helical" evidence="22">
    <location>
        <begin position="984"/>
        <end position="1001"/>
    </location>
</feature>
<dbReference type="NCBIfam" id="TIGR00195">
    <property type="entry name" value="exoDNase_III"/>
    <property type="match status" value="1"/>
</dbReference>
<keyword evidence="9" id="KW-0109">Calcium transport</keyword>
<keyword evidence="7" id="KW-0813">Transport</keyword>
<evidence type="ECO:0000259" key="23">
    <source>
        <dbReference type="PROSITE" id="PS50222"/>
    </source>
</evidence>
<comment type="caution">
    <text evidence="24">The sequence shown here is derived from an EMBL/GenBank/DDBJ whole genome shotgun (WGS) entry which is preliminary data.</text>
</comment>
<feature type="transmembrane region" description="Helical" evidence="22">
    <location>
        <begin position="1007"/>
        <end position="1029"/>
    </location>
</feature>
<evidence type="ECO:0000256" key="13">
    <source>
        <dbReference type="ARBA" id="ARBA00022801"/>
    </source>
</evidence>
<feature type="transmembrane region" description="Helical" evidence="22">
    <location>
        <begin position="700"/>
        <end position="722"/>
    </location>
</feature>
<feature type="active site" description="Proton donor/acceptor" evidence="18">
    <location>
        <position position="240"/>
    </location>
</feature>
<dbReference type="EMBL" id="CAJNOJ010000040">
    <property type="protein sequence ID" value="CAF0927708.1"/>
    <property type="molecule type" value="Genomic_DNA"/>
</dbReference>
<dbReference type="SUPFAM" id="SSF47473">
    <property type="entry name" value="EF-hand"/>
    <property type="match status" value="1"/>
</dbReference>
<dbReference type="OrthoDB" id="407410at2759"/>
<dbReference type="InterPro" id="IPR004837">
    <property type="entry name" value="NaCa_Exmemb"/>
</dbReference>
<evidence type="ECO:0000256" key="18">
    <source>
        <dbReference type="PIRSR" id="PIRSR604808-1"/>
    </source>
</evidence>
<feature type="site" description="Transition state stabilizer" evidence="20">
    <location>
        <position position="242"/>
    </location>
</feature>
<dbReference type="Pfam" id="PF13833">
    <property type="entry name" value="EF-hand_8"/>
    <property type="match status" value="1"/>
</dbReference>
<dbReference type="InterPro" id="IPR011992">
    <property type="entry name" value="EF-hand-dom_pair"/>
</dbReference>
<dbReference type="PANTHER" id="PTHR12266">
    <property type="entry name" value="NA+/CA2+ K+ INDEPENDENT EXCHANGER"/>
    <property type="match status" value="1"/>
</dbReference>
<protein>
    <recommendedName>
        <fullName evidence="6">exodeoxyribonuclease III</fullName>
        <ecNumber evidence="6">3.1.11.2</ecNumber>
    </recommendedName>
</protein>
<dbReference type="Pfam" id="PF01699">
    <property type="entry name" value="Na_Ca_ex"/>
    <property type="match status" value="2"/>
</dbReference>
<feature type="transmembrane region" description="Helical" evidence="22">
    <location>
        <begin position="734"/>
        <end position="758"/>
    </location>
</feature>
<comment type="catalytic activity">
    <reaction evidence="1">
        <text>Exonucleolytic cleavage in the 3'- to 5'-direction to yield nucleoside 5'-phosphates.</text>
        <dbReference type="EC" id="3.1.11.2"/>
    </reaction>
</comment>
<dbReference type="GO" id="GO:0008311">
    <property type="term" value="F:double-stranded DNA 3'-5' DNA exonuclease activity"/>
    <property type="evidence" value="ECO:0007669"/>
    <property type="project" value="UniProtKB-EC"/>
</dbReference>
<dbReference type="InterPro" id="IPR051359">
    <property type="entry name" value="CaCA_antiporter"/>
</dbReference>
<evidence type="ECO:0000256" key="19">
    <source>
        <dbReference type="PIRSR" id="PIRSR604808-2"/>
    </source>
</evidence>
<comment type="cofactor">
    <cofactor evidence="19">
        <name>Mg(2+)</name>
        <dbReference type="ChEBI" id="CHEBI:18420"/>
    </cofactor>
    <cofactor evidence="19">
        <name>Mn(2+)</name>
        <dbReference type="ChEBI" id="CHEBI:29035"/>
    </cofactor>
    <text evidence="19">Probably binds two magnesium or manganese ions per subunit.</text>
</comment>
<keyword evidence="19" id="KW-0464">Manganese</keyword>
<dbReference type="GO" id="GO:0006874">
    <property type="term" value="P:intracellular calcium ion homeostasis"/>
    <property type="evidence" value="ECO:0007669"/>
    <property type="project" value="TreeGrafter"/>
</dbReference>
<evidence type="ECO:0000256" key="7">
    <source>
        <dbReference type="ARBA" id="ARBA00022448"/>
    </source>
</evidence>
<feature type="transmembrane region" description="Helical" evidence="22">
    <location>
        <begin position="765"/>
        <end position="783"/>
    </location>
</feature>
<evidence type="ECO:0000313" key="24">
    <source>
        <dbReference type="EMBL" id="CAF0927708.1"/>
    </source>
</evidence>
<feature type="transmembrane region" description="Helical" evidence="22">
    <location>
        <begin position="658"/>
        <end position="679"/>
    </location>
</feature>
<comment type="subcellular location">
    <subcellularLocation>
        <location evidence="3">Membrane</location>
        <topology evidence="3">Multi-pass membrane protein</topology>
    </subcellularLocation>
</comment>
<dbReference type="PRINTS" id="PR00450">
    <property type="entry name" value="RECOVERIN"/>
</dbReference>
<comment type="similarity">
    <text evidence="4">Belongs to the recoverin family.</text>
</comment>
<evidence type="ECO:0000256" key="3">
    <source>
        <dbReference type="ARBA" id="ARBA00004141"/>
    </source>
</evidence>
<dbReference type="FunFam" id="1.10.238.10:FF:000009">
    <property type="entry name" value="Visinin-like protein 1"/>
    <property type="match status" value="1"/>
</dbReference>
<dbReference type="EC" id="3.1.11.2" evidence="6"/>
<feature type="region of interest" description="Disordered" evidence="21">
    <location>
        <begin position="1"/>
        <end position="56"/>
    </location>
</feature>
<evidence type="ECO:0000256" key="22">
    <source>
        <dbReference type="SAM" id="Phobius"/>
    </source>
</evidence>
<dbReference type="CDD" id="cd09087">
    <property type="entry name" value="Ape1-like_AP-endo"/>
    <property type="match status" value="1"/>
</dbReference>
<dbReference type="InterPro" id="IPR004808">
    <property type="entry name" value="AP_endonuc_1"/>
</dbReference>
<keyword evidence="10 22" id="KW-0812">Transmembrane</keyword>
<dbReference type="GO" id="GO:0016020">
    <property type="term" value="C:membrane"/>
    <property type="evidence" value="ECO:0007669"/>
    <property type="project" value="UniProtKB-SubCell"/>
</dbReference>
<keyword evidence="11 19" id="KW-0479">Metal-binding</keyword>
<keyword evidence="15 19" id="KW-0460">Magnesium</keyword>
<dbReference type="GO" id="GO:0005432">
    <property type="term" value="F:calcium:sodium antiporter activity"/>
    <property type="evidence" value="ECO:0007669"/>
    <property type="project" value="TreeGrafter"/>
</dbReference>
<dbReference type="InterPro" id="IPR020848">
    <property type="entry name" value="AP_endonuclease_F1_CS"/>
</dbReference>
<evidence type="ECO:0000256" key="12">
    <source>
        <dbReference type="ARBA" id="ARBA00022737"/>
    </source>
</evidence>
<dbReference type="PROSITE" id="PS51435">
    <property type="entry name" value="AP_NUCLEASE_F1_4"/>
    <property type="match status" value="1"/>
</dbReference>
<feature type="transmembrane region" description="Helical" evidence="22">
    <location>
        <begin position="789"/>
        <end position="813"/>
    </location>
</feature>
<name>A0A814BDD3_ADIRI</name>
<feature type="compositionally biased region" description="Basic residues" evidence="21">
    <location>
        <begin position="1"/>
        <end position="10"/>
    </location>
</feature>
<keyword evidence="9" id="KW-0406">Ion transport</keyword>
<dbReference type="Gene3D" id="3.60.10.10">
    <property type="entry name" value="Endonuclease/exonuclease/phosphatase"/>
    <property type="match status" value="1"/>
</dbReference>
<evidence type="ECO:0000313" key="25">
    <source>
        <dbReference type="Proteomes" id="UP000663852"/>
    </source>
</evidence>
<dbReference type="AlphaFoldDB" id="A0A814BDD3"/>
<dbReference type="GO" id="GO:0003677">
    <property type="term" value="F:DNA binding"/>
    <property type="evidence" value="ECO:0007669"/>
    <property type="project" value="InterPro"/>
</dbReference>
<evidence type="ECO:0000256" key="5">
    <source>
        <dbReference type="ARBA" id="ARBA00007092"/>
    </source>
</evidence>
<dbReference type="NCBIfam" id="TIGR00633">
    <property type="entry name" value="xth"/>
    <property type="match status" value="1"/>
</dbReference>
<dbReference type="Pfam" id="PF03372">
    <property type="entry name" value="Exo_endo_phos"/>
    <property type="match status" value="1"/>
</dbReference>
<dbReference type="Gene3D" id="1.10.238.10">
    <property type="entry name" value="EF-hand"/>
    <property type="match status" value="1"/>
</dbReference>
<accession>A0A814BDD3</accession>
<feature type="binding site" evidence="19">
    <location>
        <position position="129"/>
    </location>
    <ligand>
        <name>Mg(2+)</name>
        <dbReference type="ChEBI" id="CHEBI:18420"/>
        <label>1</label>
    </ligand>
</feature>
<feature type="binding site" evidence="19">
    <location>
        <position position="242"/>
    </location>
    <ligand>
        <name>Mg(2+)</name>
        <dbReference type="ChEBI" id="CHEBI:18420"/>
        <label>1</label>
    </ligand>
</feature>
<keyword evidence="12" id="KW-0677">Repeat</keyword>
<evidence type="ECO:0000256" key="16">
    <source>
        <dbReference type="ARBA" id="ARBA00022989"/>
    </source>
</evidence>
<dbReference type="PROSITE" id="PS00018">
    <property type="entry name" value="EF_HAND_1"/>
    <property type="match status" value="3"/>
</dbReference>
<dbReference type="PROSITE" id="PS50222">
    <property type="entry name" value="EF_HAND_2"/>
    <property type="match status" value="3"/>
</dbReference>
<dbReference type="PANTHER" id="PTHR12266:SF0">
    <property type="entry name" value="MITOCHONDRIAL SODIUM_CALCIUM EXCHANGER PROTEIN"/>
    <property type="match status" value="1"/>
</dbReference>
<evidence type="ECO:0000256" key="14">
    <source>
        <dbReference type="ARBA" id="ARBA00022837"/>
    </source>
</evidence>
<dbReference type="PROSITE" id="PS00727">
    <property type="entry name" value="AP_NUCLEASE_F1_2"/>
    <property type="match status" value="1"/>
</dbReference>
<dbReference type="GO" id="GO:0005509">
    <property type="term" value="F:calcium ion binding"/>
    <property type="evidence" value="ECO:0007669"/>
    <property type="project" value="InterPro"/>
</dbReference>
<dbReference type="Gene3D" id="1.20.1420.30">
    <property type="entry name" value="NCX, central ion-binding region"/>
    <property type="match status" value="2"/>
</dbReference>
<feature type="binding site" evidence="19">
    <location>
        <position position="240"/>
    </location>
    <ligand>
        <name>Mg(2+)</name>
        <dbReference type="ChEBI" id="CHEBI:18420"/>
        <label>1</label>
    </ligand>
</feature>
<evidence type="ECO:0000256" key="17">
    <source>
        <dbReference type="ARBA" id="ARBA00023136"/>
    </source>
</evidence>
<feature type="active site" evidence="18">
    <location>
        <position position="201"/>
    </location>
</feature>
<evidence type="ECO:0000256" key="21">
    <source>
        <dbReference type="SAM" id="MobiDB-lite"/>
    </source>
</evidence>
<feature type="site" description="Important for catalytic activity" evidence="20">
    <location>
        <position position="312"/>
    </location>
</feature>
<comment type="similarity">
    <text evidence="5">Belongs to the DNA repair enzymes AP/ExoA family.</text>
</comment>
<evidence type="ECO:0000256" key="8">
    <source>
        <dbReference type="ARBA" id="ARBA00022449"/>
    </source>
</evidence>
<dbReference type="Proteomes" id="UP000663852">
    <property type="component" value="Unassembled WGS sequence"/>
</dbReference>
<dbReference type="Pfam" id="PF13499">
    <property type="entry name" value="EF-hand_7"/>
    <property type="match status" value="1"/>
</dbReference>